<dbReference type="STRING" id="3088.A0A383WLK3"/>
<proteinExistence type="predicted"/>
<dbReference type="AlphaFoldDB" id="A0A383WLK3"/>
<evidence type="ECO:0000313" key="1">
    <source>
        <dbReference type="EMBL" id="SZX78347.1"/>
    </source>
</evidence>
<accession>A0A383WLK3</accession>
<dbReference type="EMBL" id="FNXT01001317">
    <property type="protein sequence ID" value="SZX78347.1"/>
    <property type="molecule type" value="Genomic_DNA"/>
</dbReference>
<name>A0A383WLK3_TETOB</name>
<evidence type="ECO:0000313" key="2">
    <source>
        <dbReference type="Proteomes" id="UP000256970"/>
    </source>
</evidence>
<reference evidence="1 2" key="1">
    <citation type="submission" date="2016-10" db="EMBL/GenBank/DDBJ databases">
        <authorList>
            <person name="Cai Z."/>
        </authorList>
    </citation>
    <scope>NUCLEOTIDE SEQUENCE [LARGE SCALE GENOMIC DNA]</scope>
</reference>
<keyword evidence="2" id="KW-1185">Reference proteome</keyword>
<dbReference type="Proteomes" id="UP000256970">
    <property type="component" value="Unassembled WGS sequence"/>
</dbReference>
<evidence type="ECO:0008006" key="3">
    <source>
        <dbReference type="Google" id="ProtNLM"/>
    </source>
</evidence>
<protein>
    <recommendedName>
        <fullName evidence="3">Mediator complex subunit 18</fullName>
    </recommendedName>
</protein>
<gene>
    <name evidence="1" type="ORF">BQ4739_LOCUS18639</name>
</gene>
<organism evidence="1 2">
    <name type="scientific">Tetradesmus obliquus</name>
    <name type="common">Green alga</name>
    <name type="synonym">Acutodesmus obliquus</name>
    <dbReference type="NCBI Taxonomy" id="3088"/>
    <lineage>
        <taxon>Eukaryota</taxon>
        <taxon>Viridiplantae</taxon>
        <taxon>Chlorophyta</taxon>
        <taxon>core chlorophytes</taxon>
        <taxon>Chlorophyceae</taxon>
        <taxon>CS clade</taxon>
        <taxon>Sphaeropleales</taxon>
        <taxon>Scenedesmaceae</taxon>
        <taxon>Tetradesmus</taxon>
    </lineage>
</organism>
<sequence>MANVSFGPATYVARCAGIVSPADHDALVALLKGMCSRRNVYDENEYGMSAPLQSGTKRSSFKMIKQVPTTGPPVPLGPTPPIIWRLVHESLPLKGKQYNDLPAAVLEVAESSLTGIYSVQFMHALGCQVDYRVARRSQVFVINHEDSEVQVTLFSVSSRTTGKPLFEGHAVEARLPAAPEQQVEAARKLGGFCQKLLPMVLLKKV</sequence>